<feature type="transmembrane region" description="Helical" evidence="2">
    <location>
        <begin position="209"/>
        <end position="233"/>
    </location>
</feature>
<feature type="region of interest" description="Disordered" evidence="1">
    <location>
        <begin position="387"/>
        <end position="416"/>
    </location>
</feature>
<dbReference type="EMBL" id="JADPRT010000002">
    <property type="protein sequence ID" value="MBF9067693.1"/>
    <property type="molecule type" value="Genomic_DNA"/>
</dbReference>
<dbReference type="PANTHER" id="PTHR23537">
    <property type="match status" value="1"/>
</dbReference>
<feature type="transmembrane region" description="Helical" evidence="2">
    <location>
        <begin position="142"/>
        <end position="161"/>
    </location>
</feature>
<keyword evidence="2" id="KW-0472">Membrane</keyword>
<dbReference type="Pfam" id="PF06779">
    <property type="entry name" value="MFS_4"/>
    <property type="match status" value="1"/>
</dbReference>
<evidence type="ECO:0000313" key="3">
    <source>
        <dbReference type="EMBL" id="MBF9067693.1"/>
    </source>
</evidence>
<organism evidence="3 4">
    <name type="scientific">Streptacidiphilus fuscans</name>
    <dbReference type="NCBI Taxonomy" id="2789292"/>
    <lineage>
        <taxon>Bacteria</taxon>
        <taxon>Bacillati</taxon>
        <taxon>Actinomycetota</taxon>
        <taxon>Actinomycetes</taxon>
        <taxon>Kitasatosporales</taxon>
        <taxon>Streptomycetaceae</taxon>
        <taxon>Streptacidiphilus</taxon>
    </lineage>
</organism>
<feature type="transmembrane region" description="Helical" evidence="2">
    <location>
        <begin position="328"/>
        <end position="350"/>
    </location>
</feature>
<name>A0A931AZZ6_9ACTN</name>
<feature type="transmembrane region" description="Helical" evidence="2">
    <location>
        <begin position="167"/>
        <end position="188"/>
    </location>
</feature>
<dbReference type="SUPFAM" id="SSF103473">
    <property type="entry name" value="MFS general substrate transporter"/>
    <property type="match status" value="1"/>
</dbReference>
<feature type="transmembrane region" description="Helical" evidence="2">
    <location>
        <begin position="21"/>
        <end position="42"/>
    </location>
</feature>
<accession>A0A931AZZ6</accession>
<keyword evidence="2" id="KW-0812">Transmembrane</keyword>
<reference evidence="3" key="1">
    <citation type="submission" date="2020-11" db="EMBL/GenBank/DDBJ databases">
        <title>Isolation and identification of active actinomycetes.</title>
        <authorList>
            <person name="Yu B."/>
        </authorList>
    </citation>
    <scope>NUCLEOTIDE SEQUENCE</scope>
    <source>
        <strain evidence="3">NEAU-YB345</strain>
    </source>
</reference>
<proteinExistence type="predicted"/>
<feature type="transmembrane region" description="Helical" evidence="2">
    <location>
        <begin position="271"/>
        <end position="290"/>
    </location>
</feature>
<dbReference type="Proteomes" id="UP000657385">
    <property type="component" value="Unassembled WGS sequence"/>
</dbReference>
<evidence type="ECO:0000256" key="2">
    <source>
        <dbReference type="SAM" id="Phobius"/>
    </source>
</evidence>
<evidence type="ECO:0000313" key="4">
    <source>
        <dbReference type="Proteomes" id="UP000657385"/>
    </source>
</evidence>
<dbReference type="Gene3D" id="1.20.1250.20">
    <property type="entry name" value="MFS general substrate transporter like domains"/>
    <property type="match status" value="2"/>
</dbReference>
<feature type="transmembrane region" description="Helical" evidence="2">
    <location>
        <begin position="48"/>
        <end position="70"/>
    </location>
</feature>
<comment type="caution">
    <text evidence="3">The sequence shown here is derived from an EMBL/GenBank/DDBJ whole genome shotgun (WGS) entry which is preliminary data.</text>
</comment>
<dbReference type="AlphaFoldDB" id="A0A931AZZ6"/>
<dbReference type="GO" id="GO:0005886">
    <property type="term" value="C:plasma membrane"/>
    <property type="evidence" value="ECO:0007669"/>
    <property type="project" value="TreeGrafter"/>
</dbReference>
<feature type="transmembrane region" description="Helical" evidence="2">
    <location>
        <begin position="296"/>
        <end position="316"/>
    </location>
</feature>
<feature type="transmembrane region" description="Helical" evidence="2">
    <location>
        <begin position="82"/>
        <end position="100"/>
    </location>
</feature>
<feature type="transmembrane region" description="Helical" evidence="2">
    <location>
        <begin position="106"/>
        <end position="130"/>
    </location>
</feature>
<dbReference type="RefSeq" id="WP_196192841.1">
    <property type="nucleotide sequence ID" value="NZ_JADPRT010000002.1"/>
</dbReference>
<gene>
    <name evidence="3" type="ORF">I2501_06525</name>
</gene>
<keyword evidence="4" id="KW-1185">Reference proteome</keyword>
<keyword evidence="2" id="KW-1133">Transmembrane helix</keyword>
<evidence type="ECO:0000256" key="1">
    <source>
        <dbReference type="SAM" id="MobiDB-lite"/>
    </source>
</evidence>
<dbReference type="InterPro" id="IPR036259">
    <property type="entry name" value="MFS_trans_sf"/>
</dbReference>
<sequence>MDATTCSGTRLKITLGVGRGASALAVCLGVGRFVYTPILPLMHSQAGLSAPVGAVVATANYLGYFVGALLTVLAPLTFRTRAMLRTCLVALVVTTAGMTLTSTLEVWFMMRALSGAASAVVFVIAVNAMLRTPGAAKEGWTFAGAGVGIALSGLLVVSAPFGHDWKAAWWCAATLSVVLAVGAWSLPTGVVVPATNARPEAPRPRTTRLFLALIVSYFLEGVGYIIAGTFLVAAVTQTAPGFADLAWVLVGLAAIPGCVLWAGLSRRWPRAVLLPATLALQAVGVALPALSSSSAAALVAAVLFGGTFMAIGMIVLPIGAQLRARGSVAVLTVAYSLGQIVGPLLVAPLLDHGYGSALLVGAVVVAGAAGVAVLLCLGNSRSAPAPVENAPTPRASVHSAGNVLGNPLTADADSGR</sequence>
<dbReference type="InterPro" id="IPR010645">
    <property type="entry name" value="MFS_4"/>
</dbReference>
<dbReference type="PANTHER" id="PTHR23537:SF1">
    <property type="entry name" value="SUGAR TRANSPORTER"/>
    <property type="match status" value="1"/>
</dbReference>
<feature type="transmembrane region" description="Helical" evidence="2">
    <location>
        <begin position="356"/>
        <end position="377"/>
    </location>
</feature>
<protein>
    <submittedName>
        <fullName evidence="3">YbfB/YjiJ family MFS transporter</fullName>
    </submittedName>
</protein>
<feature type="transmembrane region" description="Helical" evidence="2">
    <location>
        <begin position="245"/>
        <end position="264"/>
    </location>
</feature>